<feature type="chain" id="PRO_5047248361" description="Adenylosuccinate lyase" evidence="1">
    <location>
        <begin position="22"/>
        <end position="51"/>
    </location>
</feature>
<dbReference type="EMBL" id="BROH01000004">
    <property type="protein sequence ID" value="GKY87781.1"/>
    <property type="molecule type" value="Genomic_DNA"/>
</dbReference>
<feature type="signal peptide" evidence="1">
    <location>
        <begin position="1"/>
        <end position="21"/>
    </location>
</feature>
<protein>
    <recommendedName>
        <fullName evidence="4">Adenylosuccinate lyase</fullName>
    </recommendedName>
</protein>
<name>A0ABQ5LS10_9RHOB</name>
<reference evidence="2" key="1">
    <citation type="journal article" date="2023" name="Int. J. Syst. Evol. Microbiol.">
        <title>Sinisalibacter aestuarii sp. nov., isolated from estuarine sediment of the Arakawa River.</title>
        <authorList>
            <person name="Arafat S.T."/>
            <person name="Hirano S."/>
            <person name="Sato A."/>
            <person name="Takeuchi K."/>
            <person name="Yasuda T."/>
            <person name="Terahara T."/>
            <person name="Hamada M."/>
            <person name="Kobayashi T."/>
        </authorList>
    </citation>
    <scope>NUCLEOTIDE SEQUENCE</scope>
    <source>
        <strain evidence="2">B-399</strain>
    </source>
</reference>
<keyword evidence="1" id="KW-0732">Signal</keyword>
<comment type="caution">
    <text evidence="2">The sequence shown here is derived from an EMBL/GenBank/DDBJ whole genome shotgun (WGS) entry which is preliminary data.</text>
</comment>
<evidence type="ECO:0008006" key="4">
    <source>
        <dbReference type="Google" id="ProtNLM"/>
    </source>
</evidence>
<keyword evidence="3" id="KW-1185">Reference proteome</keyword>
<evidence type="ECO:0000313" key="2">
    <source>
        <dbReference type="EMBL" id="GKY87781.1"/>
    </source>
</evidence>
<proteinExistence type="predicted"/>
<gene>
    <name evidence="2" type="ORF">STA1M1_16500</name>
</gene>
<dbReference type="Proteomes" id="UP001144205">
    <property type="component" value="Unassembled WGS sequence"/>
</dbReference>
<accession>A0ABQ5LS10</accession>
<evidence type="ECO:0000256" key="1">
    <source>
        <dbReference type="SAM" id="SignalP"/>
    </source>
</evidence>
<organism evidence="2 3">
    <name type="scientific">Sinisalibacter aestuarii</name>
    <dbReference type="NCBI Taxonomy" id="2949426"/>
    <lineage>
        <taxon>Bacteria</taxon>
        <taxon>Pseudomonadati</taxon>
        <taxon>Pseudomonadota</taxon>
        <taxon>Alphaproteobacteria</taxon>
        <taxon>Rhodobacterales</taxon>
        <taxon>Roseobacteraceae</taxon>
        <taxon>Sinisalibacter</taxon>
    </lineage>
</organism>
<sequence length="51" mass="5338">MKPFAILAAALIALAPAAALARECNKETANICQDGFSWNAETQTCVEIVTG</sequence>
<evidence type="ECO:0000313" key="3">
    <source>
        <dbReference type="Proteomes" id="UP001144205"/>
    </source>
</evidence>
<dbReference type="RefSeq" id="WP_281841765.1">
    <property type="nucleotide sequence ID" value="NZ_BROH01000004.1"/>
</dbReference>